<dbReference type="EMBL" id="AXCN02000560">
    <property type="status" value="NOT_ANNOTATED_CDS"/>
    <property type="molecule type" value="Genomic_DNA"/>
</dbReference>
<protein>
    <recommendedName>
        <fullName evidence="12">Ionotropic glutamate receptor L-glutamate and glycine-binding domain-containing protein</fullName>
    </recommendedName>
</protein>
<feature type="transmembrane region" description="Helical" evidence="8">
    <location>
        <begin position="482"/>
        <end position="506"/>
    </location>
</feature>
<evidence type="ECO:0000256" key="6">
    <source>
        <dbReference type="ARBA" id="ARBA00023170"/>
    </source>
</evidence>
<evidence type="ECO:0000256" key="5">
    <source>
        <dbReference type="ARBA" id="ARBA00023136"/>
    </source>
</evidence>
<keyword evidence="11" id="KW-1185">Reference proteome</keyword>
<feature type="chain" id="PRO_5008133298" description="Ionotropic glutamate receptor L-glutamate and glycine-binding domain-containing protein" evidence="9">
    <location>
        <begin position="20"/>
        <end position="529"/>
    </location>
</feature>
<evidence type="ECO:0000256" key="3">
    <source>
        <dbReference type="ARBA" id="ARBA00022692"/>
    </source>
</evidence>
<evidence type="ECO:0000256" key="8">
    <source>
        <dbReference type="SAM" id="Phobius"/>
    </source>
</evidence>
<dbReference type="GO" id="GO:0005886">
    <property type="term" value="C:plasma membrane"/>
    <property type="evidence" value="ECO:0007669"/>
    <property type="project" value="UniProtKB-SubCell"/>
</dbReference>
<dbReference type="STRING" id="69004.A0A182QRW6"/>
<keyword evidence="9" id="KW-0732">Signal</keyword>
<name>A0A182QRW6_9DIPT</name>
<dbReference type="Proteomes" id="UP000075886">
    <property type="component" value="Unassembled WGS sequence"/>
</dbReference>
<comment type="subcellular location">
    <subcellularLocation>
        <location evidence="1">Cell membrane</location>
        <topology evidence="1">Multi-pass membrane protein</topology>
    </subcellularLocation>
</comment>
<evidence type="ECO:0000256" key="4">
    <source>
        <dbReference type="ARBA" id="ARBA00022989"/>
    </source>
</evidence>
<reference evidence="11" key="1">
    <citation type="submission" date="2014-01" db="EMBL/GenBank/DDBJ databases">
        <title>The Genome Sequence of Anopheles farauti FAR1 (V2).</title>
        <authorList>
            <consortium name="The Broad Institute Genomics Platform"/>
            <person name="Neafsey D.E."/>
            <person name="Besansky N."/>
            <person name="Howell P."/>
            <person name="Walton C."/>
            <person name="Young S.K."/>
            <person name="Zeng Q."/>
            <person name="Gargeya S."/>
            <person name="Fitzgerald M."/>
            <person name="Haas B."/>
            <person name="Abouelleil A."/>
            <person name="Allen A.W."/>
            <person name="Alvarado L."/>
            <person name="Arachchi H.M."/>
            <person name="Berlin A.M."/>
            <person name="Chapman S.B."/>
            <person name="Gainer-Dewar J."/>
            <person name="Goldberg J."/>
            <person name="Griggs A."/>
            <person name="Gujja S."/>
            <person name="Hansen M."/>
            <person name="Howarth C."/>
            <person name="Imamovic A."/>
            <person name="Ireland A."/>
            <person name="Larimer J."/>
            <person name="McCowan C."/>
            <person name="Murphy C."/>
            <person name="Pearson M."/>
            <person name="Poon T.W."/>
            <person name="Priest M."/>
            <person name="Roberts A."/>
            <person name="Saif S."/>
            <person name="Shea T."/>
            <person name="Sisk P."/>
            <person name="Sykes S."/>
            <person name="Wortman J."/>
            <person name="Nusbaum C."/>
            <person name="Birren B."/>
        </authorList>
    </citation>
    <scope>NUCLEOTIDE SEQUENCE [LARGE SCALE GENOMIC DNA]</scope>
    <source>
        <strain evidence="11">FAR1</strain>
    </source>
</reference>
<keyword evidence="3 8" id="KW-0812">Transmembrane</keyword>
<evidence type="ECO:0008006" key="12">
    <source>
        <dbReference type="Google" id="ProtNLM"/>
    </source>
</evidence>
<dbReference type="PANTHER" id="PTHR42643">
    <property type="entry name" value="IONOTROPIC RECEPTOR 20A-RELATED"/>
    <property type="match status" value="1"/>
</dbReference>
<reference evidence="10" key="2">
    <citation type="submission" date="2020-05" db="UniProtKB">
        <authorList>
            <consortium name="EnsemblMetazoa"/>
        </authorList>
    </citation>
    <scope>IDENTIFICATION</scope>
    <source>
        <strain evidence="10">FAR1</strain>
    </source>
</reference>
<keyword evidence="4 8" id="KW-1133">Transmembrane helix</keyword>
<evidence type="ECO:0000313" key="10">
    <source>
        <dbReference type="EnsemblMetazoa" id="AFAF015648-PA"/>
    </source>
</evidence>
<dbReference type="EnsemblMetazoa" id="AFAF015648-RA">
    <property type="protein sequence ID" value="AFAF015648-PA"/>
    <property type="gene ID" value="AFAF015648"/>
</dbReference>
<keyword evidence="6" id="KW-0675">Receptor</keyword>
<dbReference type="PANTHER" id="PTHR42643:SF41">
    <property type="entry name" value="IONOTROPIC RECEPTOR 20A-RELATED"/>
    <property type="match status" value="1"/>
</dbReference>
<keyword evidence="2" id="KW-1003">Cell membrane</keyword>
<dbReference type="VEuPathDB" id="VectorBase:AFAF015648"/>
<feature type="signal peptide" evidence="9">
    <location>
        <begin position="1"/>
        <end position="19"/>
    </location>
</feature>
<evidence type="ECO:0000256" key="7">
    <source>
        <dbReference type="ARBA" id="ARBA00023180"/>
    </source>
</evidence>
<evidence type="ECO:0000313" key="11">
    <source>
        <dbReference type="Proteomes" id="UP000075886"/>
    </source>
</evidence>
<keyword evidence="5 8" id="KW-0472">Membrane</keyword>
<accession>A0A182QRW6</accession>
<dbReference type="InterPro" id="IPR052192">
    <property type="entry name" value="Insect_Ionotropic_Sensory_Rcpt"/>
</dbReference>
<keyword evidence="7" id="KW-0325">Glycoprotein</keyword>
<evidence type="ECO:0000256" key="2">
    <source>
        <dbReference type="ARBA" id="ARBA00022475"/>
    </source>
</evidence>
<sequence>MVALTLCFLLILLIPSSGASSIDGIVFDIARQEHIARPEGLEFPSTLGFDRLKTHECYAKSAKIVIILDTPSNRTMVADFFQKLGVLDYLVVLVNHAARLGSAGPTIDKMFTENPFTKQQYLFEASDHSATNISRYFPYKLTDIRGYEVLGFGLYEFPYLYEYSGNRSGGLVIETLRYLIVHKMNGSLRMVSNERTPLEGRPEFDLTFAYTDFRPHYMHDVTFKERGGYCILCPFHTKRDFLRHLLKPFSLSMWLVLGALLVSGRLAGYLFPRWFERNLLEQIFFLSVTPHRQPFPTRIVSFAVAVLIFFLSEAYNAKIISLMSVSKYFVRPETVAELLVSDYKVAIPGVRASLLIDWLPGKLLPAGQATAIYRERGQSMYQEYCTVTHCYMANLHMASGAGDWGYQQYVLRDRVLERLLTLQLATHSPFYQTLVEFFERYFQSGLWMYRLDEMNELLERELDTMQTRIGEVVFYFEDLGCVWMLIIVGWLLAGVAFGGELSWVWLQHRLSNVRQRSNRADWIRVFLKQ</sequence>
<proteinExistence type="predicted"/>
<organism evidence="10 11">
    <name type="scientific">Anopheles farauti</name>
    <dbReference type="NCBI Taxonomy" id="69004"/>
    <lineage>
        <taxon>Eukaryota</taxon>
        <taxon>Metazoa</taxon>
        <taxon>Ecdysozoa</taxon>
        <taxon>Arthropoda</taxon>
        <taxon>Hexapoda</taxon>
        <taxon>Insecta</taxon>
        <taxon>Pterygota</taxon>
        <taxon>Neoptera</taxon>
        <taxon>Endopterygota</taxon>
        <taxon>Diptera</taxon>
        <taxon>Nematocera</taxon>
        <taxon>Culicoidea</taxon>
        <taxon>Culicidae</taxon>
        <taxon>Anophelinae</taxon>
        <taxon>Anopheles</taxon>
    </lineage>
</organism>
<dbReference type="AlphaFoldDB" id="A0A182QRW6"/>
<evidence type="ECO:0000256" key="1">
    <source>
        <dbReference type="ARBA" id="ARBA00004651"/>
    </source>
</evidence>
<evidence type="ECO:0000256" key="9">
    <source>
        <dbReference type="SAM" id="SignalP"/>
    </source>
</evidence>